<evidence type="ECO:0000313" key="1">
    <source>
        <dbReference type="EMBL" id="VTP02055.1"/>
    </source>
</evidence>
<sequence>MPSKNDVRALLETPELMEKLAAIEHERWAHWQQYMHDLCQRADDGSLIIPAQLAQRWQTQIDTPYEDLTESEKDSDREQVRRYLPVIGAAIKTLAVEG</sequence>
<name>A0A653EWY7_9MYCO</name>
<dbReference type="AlphaFoldDB" id="A0A653EWY7"/>
<dbReference type="Gene3D" id="6.20.350.10">
    <property type="match status" value="1"/>
</dbReference>
<accession>A0A653EWY7</accession>
<organism evidence="1">
    <name type="scientific">Mycobacterium riyadhense</name>
    <dbReference type="NCBI Taxonomy" id="486698"/>
    <lineage>
        <taxon>Bacteria</taxon>
        <taxon>Bacillati</taxon>
        <taxon>Actinomycetota</taxon>
        <taxon>Actinomycetes</taxon>
        <taxon>Mycobacteriales</taxon>
        <taxon>Mycobacteriaceae</taxon>
        <taxon>Mycobacterium</taxon>
    </lineage>
</organism>
<protein>
    <submittedName>
        <fullName evidence="1">Uncharacterized protein</fullName>
    </submittedName>
</protein>
<reference evidence="1" key="1">
    <citation type="submission" date="2019-05" db="EMBL/GenBank/DDBJ databases">
        <authorList>
            <person name="Naeem R."/>
            <person name="Antony C."/>
            <person name="Guan Q."/>
        </authorList>
    </citation>
    <scope>NUCLEOTIDE SEQUENCE</scope>
    <source>
        <strain evidence="1">2</strain>
    </source>
</reference>
<dbReference type="RefSeq" id="WP_204805778.1">
    <property type="nucleotide sequence ID" value="NZ_CAJMWM010000002.1"/>
</dbReference>
<dbReference type="EMBL" id="LR589126">
    <property type="protein sequence ID" value="VTP02055.1"/>
    <property type="molecule type" value="Genomic_DNA"/>
</dbReference>
<gene>
    <name evidence="1" type="ORF">BIN_B_04340</name>
</gene>
<proteinExistence type="predicted"/>